<comment type="cofactor">
    <cofactor evidence="2">
        <name>[4Fe-4S] cluster</name>
        <dbReference type="ChEBI" id="CHEBI:49883"/>
    </cofactor>
</comment>
<dbReference type="Pfam" id="PF07992">
    <property type="entry name" value="Pyr_redox_2"/>
    <property type="match status" value="1"/>
</dbReference>
<dbReference type="Proteomes" id="UP000179284">
    <property type="component" value="Chromosome I"/>
</dbReference>
<gene>
    <name evidence="12" type="ORF">bhn_I1760</name>
</gene>
<dbReference type="Gene3D" id="3.50.50.60">
    <property type="entry name" value="FAD/NAD(P)-binding domain"/>
    <property type="match status" value="1"/>
</dbReference>
<dbReference type="InterPro" id="IPR023753">
    <property type="entry name" value="FAD/NAD-binding_dom"/>
</dbReference>
<comment type="similarity">
    <text evidence="3">In the N-terminal section; belongs to the NADH:flavin oxidoreductase/NADH oxidase family.</text>
</comment>
<dbReference type="PANTHER" id="PTHR42917">
    <property type="entry name" value="2,4-DIENOYL-COA REDUCTASE"/>
    <property type="match status" value="1"/>
</dbReference>
<evidence type="ECO:0000313" key="12">
    <source>
        <dbReference type="EMBL" id="AOZ96793.1"/>
    </source>
</evidence>
<evidence type="ECO:0000256" key="6">
    <source>
        <dbReference type="ARBA" id="ARBA00022723"/>
    </source>
</evidence>
<sequence>MEKRLDPLFTKWNIGNVEIKNRFVMTSMGGTDLFGWMEKNHFDKAGADFILEVARNNAGLVLPGCQPVYNPMFGQWLYKNQKMYQDLAKWMPEFHKTGAKLFVQLTAGFGRSFTVSSMMETLYNNKALRVLSKPFMDLDKITATASPSPNRWSDKLPSRALTVEEIKEYVVAFGKTAKLLKDAGVDGVEVHAVHEGYLLDQFTLDYVNKRTDEYGGSFENKYRFAVDIVKEIKKTCGKDFPVSLRYSVISKTKGFRQGALPGEDYVEAGRDFEESKKAAKYLQDAGYDMLNCDNGTYDAWYWAHPPIYMPENCNLEDVENLKNFVDIPVVCAGRLDPRVAADEIAKGKLDGAGFARQFLADPEWITKLMEGREDDIRPCILCHNGCFNMCHYKGVPNDQKLSDSLHLARCAVNAETMQKDKHFIKKTRHPKKVIIIGGGIGGMEAARVLKLRGHEPVIYEKSSELGGAFIAASAESYKGKLRDLLSWYKKKMEELGVEIHYNTEITDVRSFGKSDIIMATGAKARILRSIPGYEHMIEACDFLRGKEVGETVAVIGGGLTGCEIAYELALQGKKPIIVEMKDDLVSQPGVCLANSSYLREWFELHKVPVYLETSLKEVRIDGILCTTKDGKEIEISCDSVISSAGYISNPIIKDSERTSNIDLVGDCRSVGNLRTVIWRAYEVAMRI</sequence>
<dbReference type="GO" id="GO:0046872">
    <property type="term" value="F:metal ion binding"/>
    <property type="evidence" value="ECO:0007669"/>
    <property type="project" value="UniProtKB-KW"/>
</dbReference>
<dbReference type="Gene3D" id="3.20.20.70">
    <property type="entry name" value="Aldolase class I"/>
    <property type="match status" value="1"/>
</dbReference>
<dbReference type="InterPro" id="IPR001155">
    <property type="entry name" value="OxRdtase_FMN_N"/>
</dbReference>
<name>A0A1D9P2T0_9FIRM</name>
<evidence type="ECO:0000256" key="9">
    <source>
        <dbReference type="ARBA" id="ARBA00023014"/>
    </source>
</evidence>
<accession>A0A1D9P2T0</accession>
<dbReference type="GO" id="GO:0016491">
    <property type="term" value="F:oxidoreductase activity"/>
    <property type="evidence" value="ECO:0007669"/>
    <property type="project" value="UniProtKB-KW"/>
</dbReference>
<dbReference type="InterPro" id="IPR036188">
    <property type="entry name" value="FAD/NAD-bd_sf"/>
</dbReference>
<evidence type="ECO:0000256" key="3">
    <source>
        <dbReference type="ARBA" id="ARBA00011048"/>
    </source>
</evidence>
<evidence type="ECO:0000256" key="8">
    <source>
        <dbReference type="ARBA" id="ARBA00023004"/>
    </source>
</evidence>
<evidence type="ECO:0000259" key="10">
    <source>
        <dbReference type="Pfam" id="PF00724"/>
    </source>
</evidence>
<keyword evidence="4" id="KW-0285">Flavoprotein</keyword>
<evidence type="ECO:0000256" key="2">
    <source>
        <dbReference type="ARBA" id="ARBA00001966"/>
    </source>
</evidence>
<dbReference type="GO" id="GO:0010181">
    <property type="term" value="F:FMN binding"/>
    <property type="evidence" value="ECO:0007669"/>
    <property type="project" value="InterPro"/>
</dbReference>
<dbReference type="EMBL" id="CP017831">
    <property type="protein sequence ID" value="AOZ96793.1"/>
    <property type="molecule type" value="Genomic_DNA"/>
</dbReference>
<proteinExistence type="inferred from homology"/>
<evidence type="ECO:0000259" key="11">
    <source>
        <dbReference type="Pfam" id="PF07992"/>
    </source>
</evidence>
<keyword evidence="9" id="KW-0411">Iron-sulfur</keyword>
<organism evidence="12 13">
    <name type="scientific">Butyrivibrio hungatei</name>
    <dbReference type="NCBI Taxonomy" id="185008"/>
    <lineage>
        <taxon>Bacteria</taxon>
        <taxon>Bacillati</taxon>
        <taxon>Bacillota</taxon>
        <taxon>Clostridia</taxon>
        <taxon>Lachnospirales</taxon>
        <taxon>Lachnospiraceae</taxon>
        <taxon>Butyrivibrio</taxon>
    </lineage>
</organism>
<keyword evidence="6" id="KW-0479">Metal-binding</keyword>
<dbReference type="InterPro" id="IPR013785">
    <property type="entry name" value="Aldolase_TIM"/>
</dbReference>
<dbReference type="SUPFAM" id="SSF51395">
    <property type="entry name" value="FMN-linked oxidoreductases"/>
    <property type="match status" value="1"/>
</dbReference>
<dbReference type="GO" id="GO:0051536">
    <property type="term" value="F:iron-sulfur cluster binding"/>
    <property type="evidence" value="ECO:0007669"/>
    <property type="project" value="UniProtKB-KW"/>
</dbReference>
<dbReference type="PRINTS" id="PR00368">
    <property type="entry name" value="FADPNR"/>
</dbReference>
<dbReference type="AlphaFoldDB" id="A0A1D9P2T0"/>
<dbReference type="SUPFAM" id="SSF51905">
    <property type="entry name" value="FAD/NAD(P)-binding domain"/>
    <property type="match status" value="1"/>
</dbReference>
<dbReference type="OrthoDB" id="9772736at2"/>
<dbReference type="InterPro" id="IPR051793">
    <property type="entry name" value="NADH:flavin_oxidoreductase"/>
</dbReference>
<evidence type="ECO:0000256" key="1">
    <source>
        <dbReference type="ARBA" id="ARBA00001917"/>
    </source>
</evidence>
<evidence type="ECO:0000256" key="7">
    <source>
        <dbReference type="ARBA" id="ARBA00023002"/>
    </source>
</evidence>
<protein>
    <submittedName>
        <fullName evidence="12">NADH:flavin oxidoreductase/NADH oxidase family protein</fullName>
    </submittedName>
</protein>
<keyword evidence="8" id="KW-0408">Iron</keyword>
<comment type="cofactor">
    <cofactor evidence="1">
        <name>FMN</name>
        <dbReference type="ChEBI" id="CHEBI:58210"/>
    </cofactor>
</comment>
<keyword evidence="5" id="KW-0288">FMN</keyword>
<dbReference type="Gene3D" id="3.40.50.720">
    <property type="entry name" value="NAD(P)-binding Rossmann-like Domain"/>
    <property type="match status" value="1"/>
</dbReference>
<feature type="domain" description="NADH:flavin oxidoreductase/NADH oxidase N-terminal" evidence="10">
    <location>
        <begin position="8"/>
        <end position="374"/>
    </location>
</feature>
<evidence type="ECO:0000256" key="4">
    <source>
        <dbReference type="ARBA" id="ARBA00022630"/>
    </source>
</evidence>
<keyword evidence="13" id="KW-1185">Reference proteome</keyword>
<dbReference type="RefSeq" id="WP_071176455.1">
    <property type="nucleotide sequence ID" value="NZ_CP017831.1"/>
</dbReference>
<evidence type="ECO:0000313" key="13">
    <source>
        <dbReference type="Proteomes" id="UP000179284"/>
    </source>
</evidence>
<keyword evidence="7" id="KW-0560">Oxidoreductase</keyword>
<dbReference type="Pfam" id="PF00724">
    <property type="entry name" value="Oxidored_FMN"/>
    <property type="match status" value="1"/>
</dbReference>
<dbReference type="PANTHER" id="PTHR42917:SF2">
    <property type="entry name" value="2,4-DIENOYL-COA REDUCTASE [(2E)-ENOYL-COA-PRODUCING]"/>
    <property type="match status" value="1"/>
</dbReference>
<feature type="domain" description="FAD/NAD(P)-binding" evidence="11">
    <location>
        <begin position="431"/>
        <end position="652"/>
    </location>
</feature>
<reference evidence="13" key="1">
    <citation type="submission" date="2016-10" db="EMBL/GenBank/DDBJ databases">
        <title>The complete genome sequence of the rumen bacterium Butyrivibrio hungatei MB2003.</title>
        <authorList>
            <person name="Palevich N."/>
            <person name="Kelly W.J."/>
            <person name="Leahy S.C."/>
            <person name="Altermann E."/>
            <person name="Rakonjac J."/>
            <person name="Attwood G.T."/>
        </authorList>
    </citation>
    <scope>NUCLEOTIDE SEQUENCE [LARGE SCALE GENOMIC DNA]</scope>
    <source>
        <strain evidence="13">MB2003</strain>
    </source>
</reference>
<dbReference type="KEGG" id="bhu:bhn_I1760"/>
<evidence type="ECO:0000256" key="5">
    <source>
        <dbReference type="ARBA" id="ARBA00022643"/>
    </source>
</evidence>